<dbReference type="Proteomes" id="UP000600247">
    <property type="component" value="Unassembled WGS sequence"/>
</dbReference>
<organism evidence="1 2">
    <name type="scientific">Paenibacillus radicis</name>
    <name type="common">ex Gao et al. 2016</name>
    <dbReference type="NCBI Taxonomy" id="1737354"/>
    <lineage>
        <taxon>Bacteria</taxon>
        <taxon>Bacillati</taxon>
        <taxon>Bacillota</taxon>
        <taxon>Bacilli</taxon>
        <taxon>Bacillales</taxon>
        <taxon>Paenibacillaceae</taxon>
        <taxon>Paenibacillus</taxon>
    </lineage>
</organism>
<evidence type="ECO:0000313" key="1">
    <source>
        <dbReference type="EMBL" id="GGG88686.1"/>
    </source>
</evidence>
<evidence type="ECO:0000313" key="2">
    <source>
        <dbReference type="Proteomes" id="UP000600247"/>
    </source>
</evidence>
<keyword evidence="2" id="KW-1185">Reference proteome</keyword>
<sequence length="49" mass="5548">MVFITPKQNIDSAIELSFIKVELIKFILGILKLSLSRKKLSLISNKTSK</sequence>
<name>A0A917HTJ5_9BACL</name>
<dbReference type="EMBL" id="BMHY01000020">
    <property type="protein sequence ID" value="GGG88686.1"/>
    <property type="molecule type" value="Genomic_DNA"/>
</dbReference>
<proteinExistence type="predicted"/>
<gene>
    <name evidence="1" type="ORF">GCM10010918_54130</name>
</gene>
<comment type="caution">
    <text evidence="1">The sequence shown here is derived from an EMBL/GenBank/DDBJ whole genome shotgun (WGS) entry which is preliminary data.</text>
</comment>
<accession>A0A917HTJ5</accession>
<reference evidence="1 2" key="1">
    <citation type="journal article" date="2014" name="Int. J. Syst. Evol. Microbiol.">
        <title>Complete genome sequence of Corynebacterium casei LMG S-19264T (=DSM 44701T), isolated from a smear-ripened cheese.</title>
        <authorList>
            <consortium name="US DOE Joint Genome Institute (JGI-PGF)"/>
            <person name="Walter F."/>
            <person name="Albersmeier A."/>
            <person name="Kalinowski J."/>
            <person name="Ruckert C."/>
        </authorList>
    </citation>
    <scope>NUCLEOTIDE SEQUENCE [LARGE SCALE GENOMIC DNA]</scope>
    <source>
        <strain evidence="1 2">CGMCC 1.15286</strain>
    </source>
</reference>
<dbReference type="AlphaFoldDB" id="A0A917HTJ5"/>
<protein>
    <submittedName>
        <fullName evidence="1">Uncharacterized protein</fullName>
    </submittedName>
</protein>